<reference evidence="1 2" key="1">
    <citation type="journal article" date="2018" name="Genome Res.">
        <title>The genomic architecture and molecular evolution of ant odorant receptors.</title>
        <authorList>
            <person name="McKenzie S.K."/>
            <person name="Kronauer D.J.C."/>
        </authorList>
    </citation>
    <scope>NUCLEOTIDE SEQUENCE [LARGE SCALE GENOMIC DNA]</scope>
    <source>
        <strain evidence="1">Clonal line C1</strain>
    </source>
</reference>
<name>A0A3L8E361_OOCBI</name>
<accession>A0A3L8E361</accession>
<organism evidence="1 2">
    <name type="scientific">Ooceraea biroi</name>
    <name type="common">Clonal raider ant</name>
    <name type="synonym">Cerapachys biroi</name>
    <dbReference type="NCBI Taxonomy" id="2015173"/>
    <lineage>
        <taxon>Eukaryota</taxon>
        <taxon>Metazoa</taxon>
        <taxon>Ecdysozoa</taxon>
        <taxon>Arthropoda</taxon>
        <taxon>Hexapoda</taxon>
        <taxon>Insecta</taxon>
        <taxon>Pterygota</taxon>
        <taxon>Neoptera</taxon>
        <taxon>Endopterygota</taxon>
        <taxon>Hymenoptera</taxon>
        <taxon>Apocrita</taxon>
        <taxon>Aculeata</taxon>
        <taxon>Formicoidea</taxon>
        <taxon>Formicidae</taxon>
        <taxon>Dorylinae</taxon>
        <taxon>Ooceraea</taxon>
    </lineage>
</organism>
<evidence type="ECO:0000313" key="1">
    <source>
        <dbReference type="EMBL" id="RLU26639.1"/>
    </source>
</evidence>
<evidence type="ECO:0000313" key="2">
    <source>
        <dbReference type="Proteomes" id="UP000279307"/>
    </source>
</evidence>
<dbReference type="AlphaFoldDB" id="A0A3L8E361"/>
<protein>
    <submittedName>
        <fullName evidence="1">Uncharacterized protein</fullName>
    </submittedName>
</protein>
<proteinExistence type="predicted"/>
<feature type="non-terminal residue" evidence="1">
    <location>
        <position position="1"/>
    </location>
</feature>
<sequence length="161" mass="17845">FARELAVTGERRGSSCRLRVRRCCERLLETPVLVLRTCLLGIGATNRSAFAPPPWRWHRVLRVAYSPWSLAGEAVVSLSSAHDGGGEPLVPDCRVRVVFRLTNDAVAESWLVRGYRDARDRVISTFADNGDLNIAMAPGRLMLTMISRGTAPFAPPRQRTT</sequence>
<gene>
    <name evidence="1" type="ORF">DMN91_000435</name>
</gene>
<dbReference type="EMBL" id="QOIP01000001">
    <property type="protein sequence ID" value="RLU26639.1"/>
    <property type="molecule type" value="Genomic_DNA"/>
</dbReference>
<dbReference type="Proteomes" id="UP000279307">
    <property type="component" value="Chromosome 1"/>
</dbReference>
<comment type="caution">
    <text evidence="1">The sequence shown here is derived from an EMBL/GenBank/DDBJ whole genome shotgun (WGS) entry which is preliminary data.</text>
</comment>